<evidence type="ECO:0000256" key="5">
    <source>
        <dbReference type="ARBA" id="ARBA00023244"/>
    </source>
</evidence>
<dbReference type="AlphaFoldDB" id="A0A4D7DL57"/>
<dbReference type="InterPro" id="IPR039793">
    <property type="entry name" value="UROS/Hem4"/>
</dbReference>
<dbReference type="KEGG" id="alf:CFBP5473_02135"/>
<accession>A0A4D7DL57</accession>
<dbReference type="Proteomes" id="UP000298545">
    <property type="component" value="Chromosome circular"/>
</dbReference>
<evidence type="ECO:0000256" key="4">
    <source>
        <dbReference type="ARBA" id="ARBA00023239"/>
    </source>
</evidence>
<evidence type="ECO:0000313" key="11">
    <source>
        <dbReference type="EMBL" id="QCI96821.1"/>
    </source>
</evidence>
<evidence type="ECO:0000313" key="12">
    <source>
        <dbReference type="EMBL" id="QYA07753.1"/>
    </source>
</evidence>
<dbReference type="RefSeq" id="WP_027673665.1">
    <property type="nucleotide sequence ID" value="NZ_CP039691.1"/>
</dbReference>
<dbReference type="NCBIfam" id="NF006621">
    <property type="entry name" value="PRK09189.1"/>
    <property type="match status" value="1"/>
</dbReference>
<dbReference type="OrthoDB" id="7163809at2"/>
<evidence type="ECO:0000256" key="7">
    <source>
        <dbReference type="ARBA" id="ARBA00040167"/>
    </source>
</evidence>
<dbReference type="GO" id="GO:0006782">
    <property type="term" value="P:protoporphyrinogen IX biosynthetic process"/>
    <property type="evidence" value="ECO:0007669"/>
    <property type="project" value="UniProtKB-UniRule"/>
</dbReference>
<dbReference type="InterPro" id="IPR003754">
    <property type="entry name" value="4pyrrol_synth_uPrphyn_synth"/>
</dbReference>
<evidence type="ECO:0000256" key="9">
    <source>
        <dbReference type="RuleBase" id="RU366031"/>
    </source>
</evidence>
<keyword evidence="4 9" id="KW-0456">Lyase</keyword>
<dbReference type="CDD" id="cd06578">
    <property type="entry name" value="HemD"/>
    <property type="match status" value="1"/>
</dbReference>
<evidence type="ECO:0000256" key="8">
    <source>
        <dbReference type="ARBA" id="ARBA00048617"/>
    </source>
</evidence>
<dbReference type="SUPFAM" id="SSF69618">
    <property type="entry name" value="HemD-like"/>
    <property type="match status" value="1"/>
</dbReference>
<dbReference type="Gene3D" id="3.40.50.10090">
    <property type="match status" value="2"/>
</dbReference>
<dbReference type="EMBL" id="CP039691">
    <property type="protein sequence ID" value="QCI96821.1"/>
    <property type="molecule type" value="Genomic_DNA"/>
</dbReference>
<evidence type="ECO:0000313" key="13">
    <source>
        <dbReference type="Proteomes" id="UP000298545"/>
    </source>
</evidence>
<dbReference type="PANTHER" id="PTHR38042">
    <property type="entry name" value="UROPORPHYRINOGEN-III SYNTHASE, CHLOROPLASTIC"/>
    <property type="match status" value="1"/>
</dbReference>
<proteinExistence type="inferred from homology"/>
<organism evidence="11 13">
    <name type="scientific">Agrobacterium larrymoorei</name>
    <dbReference type="NCBI Taxonomy" id="160699"/>
    <lineage>
        <taxon>Bacteria</taxon>
        <taxon>Pseudomonadati</taxon>
        <taxon>Pseudomonadota</taxon>
        <taxon>Alphaproteobacteria</taxon>
        <taxon>Hyphomicrobiales</taxon>
        <taxon>Rhizobiaceae</taxon>
        <taxon>Rhizobium/Agrobacterium group</taxon>
        <taxon>Agrobacterium</taxon>
    </lineage>
</organism>
<dbReference type="EC" id="4.2.1.75" evidence="3 9"/>
<dbReference type="InterPro" id="IPR036108">
    <property type="entry name" value="4pyrrol_syn_uPrphyn_synt_sf"/>
</dbReference>
<comment type="pathway">
    <text evidence="1 9">Porphyrin-containing compound metabolism; protoporphyrin-IX biosynthesis; coproporphyrinogen-III from 5-aminolevulinate: step 3/4.</text>
</comment>
<evidence type="ECO:0000259" key="10">
    <source>
        <dbReference type="Pfam" id="PF02602"/>
    </source>
</evidence>
<evidence type="ECO:0000256" key="2">
    <source>
        <dbReference type="ARBA" id="ARBA00008133"/>
    </source>
</evidence>
<dbReference type="Pfam" id="PF02602">
    <property type="entry name" value="HEM4"/>
    <property type="match status" value="1"/>
</dbReference>
<gene>
    <name evidence="11" type="ORF">CFBP5473_02135</name>
    <name evidence="12" type="ORF">J5285_03260</name>
</gene>
<dbReference type="Proteomes" id="UP000826513">
    <property type="component" value="Chromosome 1"/>
</dbReference>
<evidence type="ECO:0000313" key="14">
    <source>
        <dbReference type="Proteomes" id="UP000826513"/>
    </source>
</evidence>
<name>A0A4D7DL57_9HYPH</name>
<dbReference type="STRING" id="1367849.GCA_000518585_00781"/>
<feature type="domain" description="Tetrapyrrole biosynthesis uroporphyrinogen III synthase" evidence="10">
    <location>
        <begin position="14"/>
        <end position="233"/>
    </location>
</feature>
<protein>
    <recommendedName>
        <fullName evidence="7 9">Uroporphyrinogen-III synthase</fullName>
        <ecNumber evidence="3 9">4.2.1.75</ecNumber>
    </recommendedName>
</protein>
<keyword evidence="5 9" id="KW-0627">Porphyrin biosynthesis</keyword>
<evidence type="ECO:0000256" key="1">
    <source>
        <dbReference type="ARBA" id="ARBA00004772"/>
    </source>
</evidence>
<dbReference type="PANTHER" id="PTHR38042:SF1">
    <property type="entry name" value="UROPORPHYRINOGEN-III SYNTHASE, CHLOROPLASTIC"/>
    <property type="match status" value="1"/>
</dbReference>
<dbReference type="GO" id="GO:0006780">
    <property type="term" value="P:uroporphyrinogen III biosynthetic process"/>
    <property type="evidence" value="ECO:0007669"/>
    <property type="project" value="UniProtKB-UniRule"/>
</dbReference>
<comment type="similarity">
    <text evidence="2 9">Belongs to the uroporphyrinogen-III synthase family.</text>
</comment>
<reference evidence="12 14" key="2">
    <citation type="submission" date="2021-03" db="EMBL/GenBank/DDBJ databases">
        <title>Rapid diversification of plasmids in a genus of pathogenic and nitrogen fixing bacteria.</title>
        <authorList>
            <person name="Weisberg A.J."/>
            <person name="Miller M."/>
            <person name="Ream W."/>
            <person name="Grunwald N.J."/>
            <person name="Chang J.H."/>
        </authorList>
    </citation>
    <scope>NUCLEOTIDE SEQUENCE [LARGE SCALE GENOMIC DNA]</scope>
    <source>
        <strain evidence="12 14">AF3.44</strain>
    </source>
</reference>
<dbReference type="EMBL" id="CP072167">
    <property type="protein sequence ID" value="QYA07753.1"/>
    <property type="molecule type" value="Genomic_DNA"/>
</dbReference>
<evidence type="ECO:0000256" key="6">
    <source>
        <dbReference type="ARBA" id="ARBA00037589"/>
    </source>
</evidence>
<comment type="catalytic activity">
    <reaction evidence="8 9">
        <text>hydroxymethylbilane = uroporphyrinogen III + H2O</text>
        <dbReference type="Rhea" id="RHEA:18965"/>
        <dbReference type="ChEBI" id="CHEBI:15377"/>
        <dbReference type="ChEBI" id="CHEBI:57308"/>
        <dbReference type="ChEBI" id="CHEBI:57845"/>
        <dbReference type="EC" id="4.2.1.75"/>
    </reaction>
</comment>
<comment type="function">
    <text evidence="6 9">Catalyzes cyclization of the linear tetrapyrrole, hydroxymethylbilane, to the macrocyclic uroporphyrinogen III.</text>
</comment>
<sequence>MRVVVTRPERSGKKTAAHLRQRGYDPVMLPLTYPVYHREAVRDAFQRPPAALAVTSAEALRALQTFDLDLADQFPRPLFAVGAATASVANDMGFQNILTGEGDGRALAKLIEKAKLEGPVLYLAGRPREGGFEETLASIDIEMKIAEIYEMQAVPWKRDAVEAVLQEPADAVLLYSRETARIFFDLTNAMTLDNFLHHSAFICMSEKVLSAVPERFHEKAVASSVPSEAAMFELLDRLAGT</sequence>
<keyword evidence="14" id="KW-1185">Reference proteome</keyword>
<reference evidence="11 13" key="1">
    <citation type="submission" date="2019-04" db="EMBL/GenBank/DDBJ databases">
        <title>Complete genome sequence of Agrobacterium larrymoorei CFBP5473.</title>
        <authorList>
            <person name="Haryono M."/>
            <person name="Chou L."/>
            <person name="Lin Y.-C."/>
            <person name="Lai E.-M."/>
            <person name="Kuo C.-H."/>
        </authorList>
    </citation>
    <scope>NUCLEOTIDE SEQUENCE [LARGE SCALE GENOMIC DNA]</scope>
    <source>
        <strain evidence="11 13">CFBP5473</strain>
    </source>
</reference>
<dbReference type="GO" id="GO:0004852">
    <property type="term" value="F:uroporphyrinogen-III synthase activity"/>
    <property type="evidence" value="ECO:0007669"/>
    <property type="project" value="UniProtKB-UniRule"/>
</dbReference>
<evidence type="ECO:0000256" key="3">
    <source>
        <dbReference type="ARBA" id="ARBA00013109"/>
    </source>
</evidence>